<sequence length="139" mass="15450">MKKVTTVCPYCAAGCKLQLVVENGKIVRAEAAMGKNNQGTLCLKGYYGWDFVHDTRILTPRLQTPMIRRRRGGKLESVPWDEALDYVATRLTEIKEKYGPDAIQTTGSSRGTGNETNYVMQKFARAVIGTNNVDCCARV</sequence>
<dbReference type="AlphaFoldDB" id="A0A089PTJ8"/>
<dbReference type="GO" id="GO:0003954">
    <property type="term" value="F:NADH dehydrogenase activity"/>
    <property type="evidence" value="ECO:0007669"/>
    <property type="project" value="TreeGrafter"/>
</dbReference>
<dbReference type="Proteomes" id="UP000029481">
    <property type="component" value="Chromosome"/>
</dbReference>
<dbReference type="GO" id="GO:0016020">
    <property type="term" value="C:membrane"/>
    <property type="evidence" value="ECO:0007669"/>
    <property type="project" value="TreeGrafter"/>
</dbReference>
<dbReference type="SMART" id="SM00926">
    <property type="entry name" value="Molybdop_Fe4S4"/>
    <property type="match status" value="1"/>
</dbReference>
<feature type="domain" description="4Fe-4S Mo/W bis-MGD-type" evidence="6">
    <location>
        <begin position="1"/>
        <end position="56"/>
    </location>
</feature>
<dbReference type="SUPFAM" id="SSF53706">
    <property type="entry name" value="Formate dehydrogenase/DMSO reductase, domains 1-3"/>
    <property type="match status" value="1"/>
</dbReference>
<name>A0A089PTJ8_9ENTR</name>
<evidence type="ECO:0000256" key="1">
    <source>
        <dbReference type="ARBA" id="ARBA00022485"/>
    </source>
</evidence>
<dbReference type="PANTHER" id="PTHR43105:SF14">
    <property type="entry name" value="FORMATE DEHYDROGENASE H"/>
    <property type="match status" value="1"/>
</dbReference>
<dbReference type="Gene3D" id="2.20.25.90">
    <property type="entry name" value="ADC-like domains"/>
    <property type="match status" value="1"/>
</dbReference>
<dbReference type="EMBL" id="CP009451">
    <property type="protein sequence ID" value="AIR03308.1"/>
    <property type="molecule type" value="Genomic_DNA"/>
</dbReference>
<keyword evidence="3" id="KW-0560">Oxidoreductase</keyword>
<evidence type="ECO:0000256" key="3">
    <source>
        <dbReference type="ARBA" id="ARBA00023002"/>
    </source>
</evidence>
<dbReference type="Pfam" id="PF00384">
    <property type="entry name" value="Molybdopterin"/>
    <property type="match status" value="1"/>
</dbReference>
<gene>
    <name evidence="7" type="ORF">JT31_01300</name>
</gene>
<reference evidence="7 8" key="1">
    <citation type="submission" date="2014-09" db="EMBL/GenBank/DDBJ databases">
        <title>Cedecea neteri SSMD04 Genome Sequencing.</title>
        <authorList>
            <person name="Tan J.-Y."/>
        </authorList>
    </citation>
    <scope>NUCLEOTIDE SEQUENCE [LARGE SCALE GENOMIC DNA]</scope>
    <source>
        <strain evidence="7 8">SSMD04</strain>
    </source>
</reference>
<dbReference type="Gene3D" id="3.40.50.740">
    <property type="match status" value="1"/>
</dbReference>
<dbReference type="PANTHER" id="PTHR43105">
    <property type="entry name" value="RESPIRATORY NITRATE REDUCTASE"/>
    <property type="match status" value="1"/>
</dbReference>
<evidence type="ECO:0000256" key="2">
    <source>
        <dbReference type="ARBA" id="ARBA00022723"/>
    </source>
</evidence>
<dbReference type="Pfam" id="PF04879">
    <property type="entry name" value="Molybdop_Fe4S4"/>
    <property type="match status" value="1"/>
</dbReference>
<dbReference type="GO" id="GO:0022904">
    <property type="term" value="P:respiratory electron transport chain"/>
    <property type="evidence" value="ECO:0007669"/>
    <property type="project" value="TreeGrafter"/>
</dbReference>
<keyword evidence="4" id="KW-0408">Iron</keyword>
<dbReference type="FunFam" id="2.20.25.90:FF:000001">
    <property type="entry name" value="Formate dehydrogenase subunit alpha"/>
    <property type="match status" value="1"/>
</dbReference>
<dbReference type="InterPro" id="IPR006656">
    <property type="entry name" value="Mopterin_OxRdtase"/>
</dbReference>
<keyword evidence="8" id="KW-1185">Reference proteome</keyword>
<keyword evidence="5" id="KW-0411">Iron-sulfur</keyword>
<dbReference type="InterPro" id="IPR006963">
    <property type="entry name" value="Mopterin_OxRdtase_4Fe-4S_dom"/>
</dbReference>
<dbReference type="GO" id="GO:0051539">
    <property type="term" value="F:4 iron, 4 sulfur cluster binding"/>
    <property type="evidence" value="ECO:0007669"/>
    <property type="project" value="UniProtKB-KW"/>
</dbReference>
<accession>A0A089PTJ8</accession>
<proteinExistence type="predicted"/>
<protein>
    <submittedName>
        <fullName evidence="7">Spermidine/putrescine ABC transporter substrate-binding protein</fullName>
    </submittedName>
</protein>
<keyword evidence="1" id="KW-0004">4Fe-4S</keyword>
<dbReference type="KEGG" id="cnt:JT31_01300"/>
<organism evidence="7 8">
    <name type="scientific">Cedecea neteri</name>
    <dbReference type="NCBI Taxonomy" id="158822"/>
    <lineage>
        <taxon>Bacteria</taxon>
        <taxon>Pseudomonadati</taxon>
        <taxon>Pseudomonadota</taxon>
        <taxon>Gammaproteobacteria</taxon>
        <taxon>Enterobacterales</taxon>
        <taxon>Enterobacteriaceae</taxon>
        <taxon>Cedecea</taxon>
    </lineage>
</organism>
<keyword evidence="2" id="KW-0479">Metal-binding</keyword>
<dbReference type="InterPro" id="IPR050123">
    <property type="entry name" value="Prok_molybdopt-oxidoreductase"/>
</dbReference>
<dbReference type="GO" id="GO:0046872">
    <property type="term" value="F:metal ion binding"/>
    <property type="evidence" value="ECO:0007669"/>
    <property type="project" value="UniProtKB-KW"/>
</dbReference>
<evidence type="ECO:0000313" key="7">
    <source>
        <dbReference type="EMBL" id="AIR03308.1"/>
    </source>
</evidence>
<dbReference type="PROSITE" id="PS51669">
    <property type="entry name" value="4FE4S_MOW_BIS_MGD"/>
    <property type="match status" value="1"/>
</dbReference>
<evidence type="ECO:0000313" key="8">
    <source>
        <dbReference type="Proteomes" id="UP000029481"/>
    </source>
</evidence>
<evidence type="ECO:0000256" key="5">
    <source>
        <dbReference type="ARBA" id="ARBA00023014"/>
    </source>
</evidence>
<evidence type="ECO:0000256" key="4">
    <source>
        <dbReference type="ARBA" id="ARBA00023004"/>
    </source>
</evidence>
<evidence type="ECO:0000259" key="6">
    <source>
        <dbReference type="PROSITE" id="PS51669"/>
    </source>
</evidence>